<feature type="compositionally biased region" description="Basic and acidic residues" evidence="1">
    <location>
        <begin position="272"/>
        <end position="293"/>
    </location>
</feature>
<organism evidence="2">
    <name type="scientific">Podospora anserina (strain S / ATCC MYA-4624 / DSM 980 / FGSC 10383)</name>
    <name type="common">Pleurage anserina</name>
    <dbReference type="NCBI Taxonomy" id="515849"/>
    <lineage>
        <taxon>Eukaryota</taxon>
        <taxon>Fungi</taxon>
        <taxon>Dikarya</taxon>
        <taxon>Ascomycota</taxon>
        <taxon>Pezizomycotina</taxon>
        <taxon>Sordariomycetes</taxon>
        <taxon>Sordariomycetidae</taxon>
        <taxon>Sordariales</taxon>
        <taxon>Podosporaceae</taxon>
        <taxon>Podospora</taxon>
        <taxon>Podospora anserina</taxon>
    </lineage>
</organism>
<reference evidence="4" key="3">
    <citation type="journal article" date="2014" name="Genetics">
        <title>Maintaining two mating types: Structure of the mating type locus and its role in heterokaryosis in Podospora anserina.</title>
        <authorList>
            <person name="Grognet P."/>
            <person name="Bidard F."/>
            <person name="Kuchly C."/>
            <person name="Tong L.C.H."/>
            <person name="Coppin E."/>
            <person name="Benkhali J.A."/>
            <person name="Couloux A."/>
            <person name="Wincker P."/>
            <person name="Debuchy R."/>
            <person name="Silar P."/>
        </authorList>
    </citation>
    <scope>GENOME REANNOTATION</scope>
    <source>
        <strain evidence="4">S / ATCC MYA-4624 / DSM 980 / FGSC 10383</strain>
    </source>
</reference>
<dbReference type="InParanoid" id="B2B6S9"/>
<dbReference type="eggNOG" id="ENOG502SH2S">
    <property type="taxonomic scope" value="Eukaryota"/>
</dbReference>
<reference evidence="2" key="2">
    <citation type="submission" date="2008-07" db="EMBL/GenBank/DDBJ databases">
        <authorList>
            <person name="Genoscope - CEA"/>
        </authorList>
    </citation>
    <scope>NUCLEOTIDE SEQUENCE</scope>
    <source>
        <strain evidence="2">S mat+</strain>
    </source>
</reference>
<dbReference type="FunCoup" id="B2B6S9">
    <property type="interactions" value="10"/>
</dbReference>
<gene>
    <name evidence="2" type="ORF">PODANS_2_8960</name>
</gene>
<dbReference type="RefSeq" id="XP_001911679.1">
    <property type="nucleotide sequence ID" value="XM_001911644.1"/>
</dbReference>
<feature type="compositionally biased region" description="Basic residues" evidence="1">
    <location>
        <begin position="259"/>
        <end position="271"/>
    </location>
</feature>
<accession>B2B6S9</accession>
<feature type="region of interest" description="Disordered" evidence="1">
    <location>
        <begin position="249"/>
        <end position="339"/>
    </location>
</feature>
<sequence>MASLILNLSQKHKLKSPITISVNTLNSAPFISLISQVSHFLILSSIVSIRPCSRFQMPNGRPLHSHSLIHALTYFRIRVRREDLYSSSDEGEVHRYISSEQDASLLRQKLSSLLAINLAAPPQHEAEGDVSMADADQETQPPLENEENQEEEFSFRLFSSAPTQKVVLAPKEDELQASTEEIPFKERPLSYYIQEPLTPEQQEQIRHSAMSAQDILALSKQRAWGLEVPWRVTKIEIVATKKPTTMTAGGKIVEEGDKKKKRPGKKTRIKLRIREQKRKEEESKKLTKEEHLKEKKKRLNREKKLKRRQKEKAKKAANGTAGDQDGADKMSEDGDSGEE</sequence>
<protein>
    <submittedName>
        <fullName evidence="2">Podospora anserina S mat+ genomic DNA chromosome 2, supercontig 2</fullName>
    </submittedName>
</protein>
<dbReference type="HOGENOM" id="CLU_051875_1_0_1"/>
<proteinExistence type="predicted"/>
<dbReference type="KEGG" id="pan:PODANSg8723"/>
<dbReference type="OrthoDB" id="5425061at2759"/>
<dbReference type="Pfam" id="PF09428">
    <property type="entry name" value="DUF2011"/>
    <property type="match status" value="1"/>
</dbReference>
<dbReference type="Proteomes" id="UP000001197">
    <property type="component" value="Chromosome 2"/>
</dbReference>
<evidence type="ECO:0000256" key="1">
    <source>
        <dbReference type="SAM" id="MobiDB-lite"/>
    </source>
</evidence>
<dbReference type="InterPro" id="IPR018555">
    <property type="entry name" value="C630.06c-like"/>
</dbReference>
<feature type="region of interest" description="Disordered" evidence="1">
    <location>
        <begin position="124"/>
        <end position="153"/>
    </location>
</feature>
<reference evidence="3" key="4">
    <citation type="submission" date="2014-09" db="EMBL/GenBank/DDBJ databases">
        <title>Maintaining two mating types: Structure of the mating type locus and its role in heterokaryosis in Podospora anserina.</title>
        <authorList>
            <person name="Grognet P."/>
            <person name="Bidard F."/>
            <person name="Kuchly C."/>
            <person name="Chan Ho Tong L."/>
            <person name="Coppin E."/>
            <person name="Ait Benkhali J."/>
            <person name="Couloux A."/>
            <person name="Wincker P."/>
            <person name="Debuchy R."/>
            <person name="Silar P."/>
        </authorList>
    </citation>
    <scope>NUCLEOTIDE SEQUENCE</scope>
</reference>
<dbReference type="GeneID" id="6195523"/>
<dbReference type="AlphaFoldDB" id="B2B6S9"/>
<dbReference type="EMBL" id="FO904937">
    <property type="protein sequence ID" value="CDP25908.1"/>
    <property type="molecule type" value="Genomic_DNA"/>
</dbReference>
<keyword evidence="4" id="KW-1185">Reference proteome</keyword>
<feature type="compositionally biased region" description="Basic residues" evidence="1">
    <location>
        <begin position="294"/>
        <end position="315"/>
    </location>
</feature>
<evidence type="ECO:0000313" key="3">
    <source>
        <dbReference type="EMBL" id="CDP25908.1"/>
    </source>
</evidence>
<reference evidence="2 4" key="1">
    <citation type="journal article" date="2008" name="Genome Biol.">
        <title>The genome sequence of the model ascomycete fungus Podospora anserina.</title>
        <authorList>
            <person name="Espagne E."/>
            <person name="Lespinet O."/>
            <person name="Malagnac F."/>
            <person name="Da Silva C."/>
            <person name="Jaillon O."/>
            <person name="Porcel B.M."/>
            <person name="Couloux A."/>
            <person name="Aury J.-M."/>
            <person name="Segurens B."/>
            <person name="Poulain J."/>
            <person name="Anthouard V."/>
            <person name="Grossetete S."/>
            <person name="Khalili H."/>
            <person name="Coppin E."/>
            <person name="Dequard-Chablat M."/>
            <person name="Picard M."/>
            <person name="Contamine V."/>
            <person name="Arnaise S."/>
            <person name="Bourdais A."/>
            <person name="Berteaux-Lecellier V."/>
            <person name="Gautheret D."/>
            <person name="de Vries R.P."/>
            <person name="Battaglia E."/>
            <person name="Coutinho P.M."/>
            <person name="Danchin E.G.J."/>
            <person name="Henrissat B."/>
            <person name="El Khoury R."/>
            <person name="Sainsard-Chanet A."/>
            <person name="Boivin A."/>
            <person name="Pinan-Lucarre B."/>
            <person name="Sellem C.H."/>
            <person name="Debuchy R."/>
            <person name="Wincker P."/>
            <person name="Weissenbach J."/>
            <person name="Silar P."/>
        </authorList>
    </citation>
    <scope>NUCLEOTIDE SEQUENCE [LARGE SCALE GENOMIC DNA]</scope>
    <source>
        <strain evidence="4">S / ATCC MYA-4624 / DSM 980 / FGSC 10383</strain>
        <strain evidence="2">S mat+</strain>
    </source>
</reference>
<dbReference type="EMBL" id="CU640366">
    <property type="protein sequence ID" value="CAP73506.1"/>
    <property type="molecule type" value="Genomic_DNA"/>
</dbReference>
<evidence type="ECO:0000313" key="2">
    <source>
        <dbReference type="EMBL" id="CAP73506.1"/>
    </source>
</evidence>
<dbReference type="VEuPathDB" id="FungiDB:PODANS_2_8960"/>
<name>B2B6S9_PODAN</name>
<evidence type="ECO:0000313" key="4">
    <source>
        <dbReference type="Proteomes" id="UP000001197"/>
    </source>
</evidence>